<keyword evidence="2" id="KW-1185">Reference proteome</keyword>
<dbReference type="RefSeq" id="WP_137096862.1">
    <property type="nucleotide sequence ID" value="NZ_SWMS01000027.1"/>
</dbReference>
<organism evidence="1 2">
    <name type="scientific">Prauserella endophytica</name>
    <dbReference type="NCBI Taxonomy" id="1592324"/>
    <lineage>
        <taxon>Bacteria</taxon>
        <taxon>Bacillati</taxon>
        <taxon>Actinomycetota</taxon>
        <taxon>Actinomycetes</taxon>
        <taxon>Pseudonocardiales</taxon>
        <taxon>Pseudonocardiaceae</taxon>
        <taxon>Prauserella</taxon>
        <taxon>Prauserella coralliicola group</taxon>
    </lineage>
</organism>
<evidence type="ECO:0008006" key="3">
    <source>
        <dbReference type="Google" id="ProtNLM"/>
    </source>
</evidence>
<evidence type="ECO:0000313" key="2">
    <source>
        <dbReference type="Proteomes" id="UP000309992"/>
    </source>
</evidence>
<gene>
    <name evidence="1" type="ORF">FCN18_32190</name>
</gene>
<comment type="caution">
    <text evidence="1">The sequence shown here is derived from an EMBL/GenBank/DDBJ whole genome shotgun (WGS) entry which is preliminary data.</text>
</comment>
<protein>
    <recommendedName>
        <fullName evidence="3">DUF302 domain-containing protein</fullName>
    </recommendedName>
</protein>
<proteinExistence type="predicted"/>
<accession>A0ABY2RX94</accession>
<dbReference type="EMBL" id="SWMS01000027">
    <property type="protein sequence ID" value="TKG62374.1"/>
    <property type="molecule type" value="Genomic_DNA"/>
</dbReference>
<dbReference type="Proteomes" id="UP000309992">
    <property type="component" value="Unassembled WGS sequence"/>
</dbReference>
<reference evidence="1 2" key="1">
    <citation type="journal article" date="2015" name="Antonie Van Leeuwenhoek">
        <title>Prauserella endophytica sp. nov., an endophytic actinobacterium isolated from Tamarix taklamakanensis.</title>
        <authorList>
            <person name="Liu J.M."/>
            <person name="Habden X."/>
            <person name="Guo L."/>
            <person name="Tuo L."/>
            <person name="Jiang Z.K."/>
            <person name="Liu S.W."/>
            <person name="Liu X.F."/>
            <person name="Chen L."/>
            <person name="Li R.F."/>
            <person name="Zhang Y.Q."/>
            <person name="Sun C.H."/>
        </authorList>
    </citation>
    <scope>NUCLEOTIDE SEQUENCE [LARGE SCALE GENOMIC DNA]</scope>
    <source>
        <strain evidence="1 2">CGMCC 4.7182</strain>
    </source>
</reference>
<sequence>MILVETLEDLVHNYLEDPTRPGSTVGKVNAQDLVGHVAQHLTEFGVDVGFADGSRLTLAGTTLPPPEPRRHRLPLVLQENDDGHVRIYCDSRDCVWSWPLYKNAPAQANGDSITNAVQHALRRHGHA</sequence>
<name>A0ABY2RX94_9PSEU</name>
<evidence type="ECO:0000313" key="1">
    <source>
        <dbReference type="EMBL" id="TKG62374.1"/>
    </source>
</evidence>